<proteinExistence type="predicted"/>
<dbReference type="STRING" id="1231657.A0A1Y1YF05"/>
<evidence type="ECO:0000313" key="4">
    <source>
        <dbReference type="Proteomes" id="UP000193144"/>
    </source>
</evidence>
<dbReference type="AlphaFoldDB" id="A0A1Y1YF05"/>
<feature type="region of interest" description="Disordered" evidence="1">
    <location>
        <begin position="465"/>
        <end position="492"/>
    </location>
</feature>
<reference evidence="3 4" key="1">
    <citation type="submission" date="2016-07" db="EMBL/GenBank/DDBJ databases">
        <title>Pervasive Adenine N6-methylation of Active Genes in Fungi.</title>
        <authorList>
            <consortium name="DOE Joint Genome Institute"/>
            <person name="Mondo S.J."/>
            <person name="Dannebaum R.O."/>
            <person name="Kuo R.C."/>
            <person name="Labutti K."/>
            <person name="Haridas S."/>
            <person name="Kuo A."/>
            <person name="Salamov A."/>
            <person name="Ahrendt S.R."/>
            <person name="Lipzen A."/>
            <person name="Sullivan W."/>
            <person name="Andreopoulos W.B."/>
            <person name="Clum A."/>
            <person name="Lindquist E."/>
            <person name="Daum C."/>
            <person name="Ramamoorthy G.K."/>
            <person name="Gryganskyi A."/>
            <person name="Culley D."/>
            <person name="Magnuson J.K."/>
            <person name="James T.Y."/>
            <person name="O'Malley M.A."/>
            <person name="Stajich J.E."/>
            <person name="Spatafora J.W."/>
            <person name="Visel A."/>
            <person name="Grigoriev I.V."/>
        </authorList>
    </citation>
    <scope>NUCLEOTIDE SEQUENCE [LARGE SCALE GENOMIC DNA]</scope>
    <source>
        <strain evidence="3 4">CBS 115471</strain>
    </source>
</reference>
<evidence type="ECO:0000256" key="1">
    <source>
        <dbReference type="SAM" id="MobiDB-lite"/>
    </source>
</evidence>
<organism evidence="3 4">
    <name type="scientific">Clohesyomyces aquaticus</name>
    <dbReference type="NCBI Taxonomy" id="1231657"/>
    <lineage>
        <taxon>Eukaryota</taxon>
        <taxon>Fungi</taxon>
        <taxon>Dikarya</taxon>
        <taxon>Ascomycota</taxon>
        <taxon>Pezizomycotina</taxon>
        <taxon>Dothideomycetes</taxon>
        <taxon>Pleosporomycetidae</taxon>
        <taxon>Pleosporales</taxon>
        <taxon>Lindgomycetaceae</taxon>
        <taxon>Clohesyomyces</taxon>
    </lineage>
</organism>
<evidence type="ECO:0000313" key="3">
    <source>
        <dbReference type="EMBL" id="ORX96513.1"/>
    </source>
</evidence>
<comment type="caution">
    <text evidence="3">The sequence shown here is derived from an EMBL/GenBank/DDBJ whole genome shotgun (WGS) entry which is preliminary data.</text>
</comment>
<feature type="transmembrane region" description="Helical" evidence="2">
    <location>
        <begin position="503"/>
        <end position="525"/>
    </location>
</feature>
<feature type="transmembrane region" description="Helical" evidence="2">
    <location>
        <begin position="537"/>
        <end position="557"/>
    </location>
</feature>
<accession>A0A1Y1YF05</accession>
<feature type="transmembrane region" description="Helical" evidence="2">
    <location>
        <begin position="415"/>
        <end position="434"/>
    </location>
</feature>
<keyword evidence="2" id="KW-1133">Transmembrane helix</keyword>
<dbReference type="Proteomes" id="UP000193144">
    <property type="component" value="Unassembled WGS sequence"/>
</dbReference>
<dbReference type="OrthoDB" id="4582561at2759"/>
<feature type="transmembrane region" description="Helical" evidence="2">
    <location>
        <begin position="299"/>
        <end position="322"/>
    </location>
</feature>
<feature type="transmembrane region" description="Helical" evidence="2">
    <location>
        <begin position="334"/>
        <end position="356"/>
    </location>
</feature>
<keyword evidence="2" id="KW-0472">Membrane</keyword>
<keyword evidence="4" id="KW-1185">Reference proteome</keyword>
<sequence>MADHRSDALYCKDIGNTTSSNLPCCYLSNQTASLCQESFAKGTPTFSNGCETGDCIADCRNLTLLYSSLVEETAFHGNGAGPKRRYLTCANIPSIAGYYSAGMLDPEVEASLAPYFPRNASTTELKGIAGSITGCLTSTCRAARNRSVCVDVCAPVNLLTNSTHPSLKGVNDCLNTLCTGQYNSLPYADADVVGIGVFASYIMQCMLVVLLWFGLSGFDLHQRKASRRPKPPIQHTSEDDPTNSSNKPEAHRDPNSPTDGPHTKTFKDLLVDFHKAQCYFSGTLQIASLVYGISSTDMLITFMLIPLSTNGVLPIVFGLVLLFRARRASLDMTLLTLACWILSSVVYWILYSHVIPVNAAIRSHEEKTELHAYQQFMYKLSAIDACGGYSALAVCPENFKINRGPIWRASRRIRVLTPIIWTWSTVCLGVVLGLEGRRWWTEQPSNRNKKKEETLDMAINSEGGKLMGTDSDPQGTHAGNGDSARTHMHKTPDYPHSTRGVSILYWIVTLCFLAGIGMQLSLLAIATSLNMMNRRNWSFGQVVAVTIWGPPLLGYVYNGGKEGMEEWRRKRKMRRGGVGR</sequence>
<keyword evidence="2" id="KW-0812">Transmembrane</keyword>
<feature type="region of interest" description="Disordered" evidence="1">
    <location>
        <begin position="225"/>
        <end position="261"/>
    </location>
</feature>
<feature type="transmembrane region" description="Helical" evidence="2">
    <location>
        <begin position="192"/>
        <end position="218"/>
    </location>
</feature>
<name>A0A1Y1YF05_9PLEO</name>
<protein>
    <submittedName>
        <fullName evidence="3">Uncharacterized protein</fullName>
    </submittedName>
</protein>
<evidence type="ECO:0000256" key="2">
    <source>
        <dbReference type="SAM" id="Phobius"/>
    </source>
</evidence>
<gene>
    <name evidence="3" type="ORF">BCR34DRAFT_578638</name>
</gene>
<dbReference type="EMBL" id="MCFA01000255">
    <property type="protein sequence ID" value="ORX96513.1"/>
    <property type="molecule type" value="Genomic_DNA"/>
</dbReference>